<name>A0A8C8YWU4_PROSS</name>
<reference evidence="5" key="1">
    <citation type="submission" date="2025-08" db="UniProtKB">
        <authorList>
            <consortium name="Ensembl"/>
        </authorList>
    </citation>
    <scope>IDENTIFICATION</scope>
</reference>
<evidence type="ECO:0000256" key="1">
    <source>
        <dbReference type="ARBA" id="ARBA00022514"/>
    </source>
</evidence>
<keyword evidence="2" id="KW-1015">Disulfide bond</keyword>
<evidence type="ECO:0000313" key="6">
    <source>
        <dbReference type="Proteomes" id="UP000694414"/>
    </source>
</evidence>
<keyword evidence="6" id="KW-1185">Reference proteome</keyword>
<proteinExistence type="predicted"/>
<organism evidence="5 6">
    <name type="scientific">Prolemur simus</name>
    <name type="common">Greater bamboo lemur</name>
    <name type="synonym">Hapalemur simus</name>
    <dbReference type="NCBI Taxonomy" id="1328070"/>
    <lineage>
        <taxon>Eukaryota</taxon>
        <taxon>Metazoa</taxon>
        <taxon>Chordata</taxon>
        <taxon>Craniata</taxon>
        <taxon>Vertebrata</taxon>
        <taxon>Euteleostomi</taxon>
        <taxon>Mammalia</taxon>
        <taxon>Eutheria</taxon>
        <taxon>Euarchontoglires</taxon>
        <taxon>Primates</taxon>
        <taxon>Strepsirrhini</taxon>
        <taxon>Lemuriformes</taxon>
        <taxon>Lemuridae</taxon>
        <taxon>Prolemur</taxon>
    </lineage>
</organism>
<evidence type="ECO:0000256" key="3">
    <source>
        <dbReference type="SAM" id="SignalP"/>
    </source>
</evidence>
<evidence type="ECO:0000259" key="4">
    <source>
        <dbReference type="SMART" id="SM00199"/>
    </source>
</evidence>
<dbReference type="CDD" id="cd00272">
    <property type="entry name" value="Chemokine_CC"/>
    <property type="match status" value="1"/>
</dbReference>
<dbReference type="AlphaFoldDB" id="A0A8C8YWU4"/>
<keyword evidence="3" id="KW-0732">Signal</keyword>
<protein>
    <recommendedName>
        <fullName evidence="4">Chemokine interleukin-8-like domain-containing protein</fullName>
    </recommendedName>
</protein>
<feature type="signal peptide" evidence="3">
    <location>
        <begin position="1"/>
        <end position="23"/>
    </location>
</feature>
<reference evidence="5" key="2">
    <citation type="submission" date="2025-09" db="UniProtKB">
        <authorList>
            <consortium name="Ensembl"/>
        </authorList>
    </citation>
    <scope>IDENTIFICATION</scope>
</reference>
<evidence type="ECO:0000256" key="2">
    <source>
        <dbReference type="ARBA" id="ARBA00023157"/>
    </source>
</evidence>
<dbReference type="GO" id="GO:0006955">
    <property type="term" value="P:immune response"/>
    <property type="evidence" value="ECO:0007669"/>
    <property type="project" value="InterPro"/>
</dbReference>
<dbReference type="InterPro" id="IPR001811">
    <property type="entry name" value="Chemokine_IL8-like_dom"/>
</dbReference>
<dbReference type="Ensembl" id="ENSPSMT00000011751.1">
    <property type="protein sequence ID" value="ENSPSMP00000010035.1"/>
    <property type="gene ID" value="ENSPSMG00000007327.1"/>
</dbReference>
<evidence type="ECO:0000313" key="5">
    <source>
        <dbReference type="Ensembl" id="ENSPSMP00000010035.1"/>
    </source>
</evidence>
<dbReference type="SMART" id="SM00199">
    <property type="entry name" value="SCY"/>
    <property type="match status" value="1"/>
</dbReference>
<dbReference type="InterPro" id="IPR036048">
    <property type="entry name" value="Interleukin_8-like_sf"/>
</dbReference>
<sequence>TTHLETLLLVACLLGPSLQHARAGNVGWGCCLEYFKGAIPVRKLVTWCRTSSCSSRAIPEHTLVTVQGRTICSDPGDQRVRKVLKHLQSCMKPHDPITQDS</sequence>
<dbReference type="GO" id="GO:0008009">
    <property type="term" value="F:chemokine activity"/>
    <property type="evidence" value="ECO:0007669"/>
    <property type="project" value="InterPro"/>
</dbReference>
<dbReference type="Pfam" id="PF00048">
    <property type="entry name" value="IL8"/>
    <property type="match status" value="1"/>
</dbReference>
<feature type="domain" description="Chemokine interleukin-8-like" evidence="4">
    <location>
        <begin position="30"/>
        <end position="87"/>
    </location>
</feature>
<keyword evidence="1" id="KW-0202">Cytokine</keyword>
<accession>A0A8C8YWU4</accession>
<dbReference type="GO" id="GO:0005615">
    <property type="term" value="C:extracellular space"/>
    <property type="evidence" value="ECO:0007669"/>
    <property type="project" value="UniProtKB-KW"/>
</dbReference>
<dbReference type="Proteomes" id="UP000694414">
    <property type="component" value="Unplaced"/>
</dbReference>
<feature type="chain" id="PRO_5034130987" description="Chemokine interleukin-8-like domain-containing protein" evidence="3">
    <location>
        <begin position="24"/>
        <end position="101"/>
    </location>
</feature>
<dbReference type="SUPFAM" id="SSF54117">
    <property type="entry name" value="Interleukin 8-like chemokines"/>
    <property type="match status" value="1"/>
</dbReference>
<dbReference type="GeneTree" id="ENSGT00940000166352"/>
<dbReference type="Gene3D" id="2.40.50.40">
    <property type="match status" value="1"/>
</dbReference>